<feature type="domain" description="PhnB-like" evidence="1">
    <location>
        <begin position="92"/>
        <end position="212"/>
    </location>
</feature>
<dbReference type="Gene3D" id="3.30.720.110">
    <property type="match status" value="1"/>
</dbReference>
<feature type="domain" description="PhnB-like" evidence="1">
    <location>
        <begin position="17"/>
        <end position="82"/>
    </location>
</feature>
<dbReference type="RefSeq" id="WP_218930000.1">
    <property type="nucleotide sequence ID" value="NZ_JACAOA010000001.1"/>
</dbReference>
<reference evidence="2 3" key="1">
    <citation type="submission" date="2020-06" db="EMBL/GenBank/DDBJ databases">
        <title>Reclassification of Facklamia ignava, Facklamia soureckii and Facklami tabacinasalis as Falseniella iganva gen. nov., comb. nov., Hutsoniella ignava gen. nov., comb. nov., and Ruoffia tabacinasalis gen. nov., comb. nov and description of Ruoffia haltotolerans sp. nov., isolated from hypersaline Inland Sea of Qatar.</title>
        <authorList>
            <person name="Fotedar R."/>
            <person name="Sankaranarayanan K."/>
            <person name="Lawson P."/>
            <person name="Caldwell M."/>
            <person name="Zeyara A."/>
            <person name="Al Malki A."/>
            <person name="Ali M."/>
        </authorList>
    </citation>
    <scope>NUCLEOTIDE SEQUENCE [LARGE SCALE GENOMIC DNA]</scope>
    <source>
        <strain evidence="2 3">INB8</strain>
    </source>
</reference>
<comment type="caution">
    <text evidence="2">The sequence shown here is derived from an EMBL/GenBank/DDBJ whole genome shotgun (WGS) entry which is preliminary data.</text>
</comment>
<dbReference type="PANTHER" id="PTHR33990">
    <property type="entry name" value="PROTEIN YJDN-RELATED"/>
    <property type="match status" value="1"/>
</dbReference>
<name>A0A839A3G3_9LACT</name>
<evidence type="ECO:0000313" key="3">
    <source>
        <dbReference type="Proteomes" id="UP000571018"/>
    </source>
</evidence>
<dbReference type="InterPro" id="IPR028973">
    <property type="entry name" value="PhnB-like"/>
</dbReference>
<dbReference type="EMBL" id="JACAOA010000001">
    <property type="protein sequence ID" value="MBA5728263.1"/>
    <property type="molecule type" value="Genomic_DNA"/>
</dbReference>
<dbReference type="InterPro" id="IPR029068">
    <property type="entry name" value="Glyas_Bleomycin-R_OHBP_Dase"/>
</dbReference>
<proteinExistence type="predicted"/>
<dbReference type="Gene3D" id="3.10.180.10">
    <property type="entry name" value="2,3-Dihydroxybiphenyl 1,2-Dioxygenase, domain 1"/>
    <property type="match status" value="1"/>
</dbReference>
<evidence type="ECO:0000259" key="1">
    <source>
        <dbReference type="Pfam" id="PF06983"/>
    </source>
</evidence>
<sequence length="253" mass="29016">MRQLISALWFDKEAEEAFNGGEHVDFNSSISIMVSMDTAKEVDALYAKLSVGGVDLMPLDSYPYSERYAWVQDKYGVTWQIMVDENSAVNQKLKINLLFSGESCGKAEDALNYYHEVFNQSEIEAVSYYNEDEADDRHAKVNYSELSINGQKLTLMDHGMGGGFNFNEAYSLMILCGSQAEVDYYWDKLSHDSDFEQCGWVKDQFGVHWQIIPVRLYELMKNGSEEQRRVTQAMLNMKKLDIEALENAMYELS</sequence>
<gene>
    <name evidence="2" type="ORF">HW423_00475</name>
</gene>
<dbReference type="CDD" id="cd06588">
    <property type="entry name" value="PhnB_like"/>
    <property type="match status" value="1"/>
</dbReference>
<evidence type="ECO:0000313" key="2">
    <source>
        <dbReference type="EMBL" id="MBA5728263.1"/>
    </source>
</evidence>
<dbReference type="SUPFAM" id="SSF54593">
    <property type="entry name" value="Glyoxalase/Bleomycin resistance protein/Dihydroxybiphenyl dioxygenase"/>
    <property type="match status" value="2"/>
</dbReference>
<keyword evidence="3" id="KW-1185">Reference proteome</keyword>
<accession>A0A839A3G3</accession>
<dbReference type="Proteomes" id="UP000571018">
    <property type="component" value="Unassembled WGS sequence"/>
</dbReference>
<dbReference type="AlphaFoldDB" id="A0A839A3G3"/>
<organism evidence="2 3">
    <name type="scientific">Ruoffia halotolerans</name>
    <dbReference type="NCBI Taxonomy" id="2748684"/>
    <lineage>
        <taxon>Bacteria</taxon>
        <taxon>Bacillati</taxon>
        <taxon>Bacillota</taxon>
        <taxon>Bacilli</taxon>
        <taxon>Lactobacillales</taxon>
        <taxon>Aerococcaceae</taxon>
        <taxon>Ruoffia</taxon>
    </lineage>
</organism>
<dbReference type="Pfam" id="PF06983">
    <property type="entry name" value="3-dmu-9_3-mt"/>
    <property type="match status" value="2"/>
</dbReference>
<protein>
    <submittedName>
        <fullName evidence="2">VOC family protein</fullName>
    </submittedName>
</protein>